<keyword evidence="5" id="KW-1185">Reference proteome</keyword>
<dbReference type="PROSITE" id="PS00330">
    <property type="entry name" value="HEMOLYSIN_CALCIUM"/>
    <property type="match status" value="22"/>
</dbReference>
<evidence type="ECO:0000313" key="4">
    <source>
        <dbReference type="EMBL" id="MDY0871331.1"/>
    </source>
</evidence>
<dbReference type="InterPro" id="IPR050557">
    <property type="entry name" value="RTX_toxin/Mannuronan_C5-epim"/>
</dbReference>
<dbReference type="EMBL" id="JAXCLX010000001">
    <property type="protein sequence ID" value="MDY0871331.1"/>
    <property type="molecule type" value="Genomic_DNA"/>
</dbReference>
<dbReference type="InterPro" id="IPR011049">
    <property type="entry name" value="Serralysin-like_metalloprot_C"/>
</dbReference>
<reference evidence="4 5" key="1">
    <citation type="journal article" date="2013" name="Antonie Van Leeuwenhoek">
        <title>Dongia rigui sp. nov., isolated from freshwater of a large wetland in Korea.</title>
        <authorList>
            <person name="Baik K.S."/>
            <person name="Hwang Y.M."/>
            <person name="Choi J.S."/>
            <person name="Kwon J."/>
            <person name="Seong C.N."/>
        </authorList>
    </citation>
    <scope>NUCLEOTIDE SEQUENCE [LARGE SCALE GENOMIC DNA]</scope>
    <source>
        <strain evidence="4 5">04SU4-P</strain>
    </source>
</reference>
<evidence type="ECO:0008006" key="6">
    <source>
        <dbReference type="Google" id="ProtNLM"/>
    </source>
</evidence>
<comment type="subcellular location">
    <subcellularLocation>
        <location evidence="1">Secreted</location>
    </subcellularLocation>
</comment>
<dbReference type="PRINTS" id="PR00313">
    <property type="entry name" value="CABNDNGRPT"/>
</dbReference>
<accession>A0ABU5DVI7</accession>
<evidence type="ECO:0000313" key="5">
    <source>
        <dbReference type="Proteomes" id="UP001271769"/>
    </source>
</evidence>
<gene>
    <name evidence="4" type="ORF">SMD31_05340</name>
</gene>
<evidence type="ECO:0000256" key="2">
    <source>
        <dbReference type="ARBA" id="ARBA00022525"/>
    </source>
</evidence>
<evidence type="ECO:0000256" key="1">
    <source>
        <dbReference type="ARBA" id="ARBA00004613"/>
    </source>
</evidence>
<dbReference type="Proteomes" id="UP001271769">
    <property type="component" value="Unassembled WGS sequence"/>
</dbReference>
<dbReference type="SUPFAM" id="SSF51120">
    <property type="entry name" value="beta-Roll"/>
    <property type="match status" value="19"/>
</dbReference>
<protein>
    <recommendedName>
        <fullName evidence="6">Hemolysin type calcium-binding protein</fullName>
    </recommendedName>
</protein>
<keyword evidence="2" id="KW-0964">Secreted</keyword>
<organism evidence="4 5">
    <name type="scientific">Dongia rigui</name>
    <dbReference type="NCBI Taxonomy" id="940149"/>
    <lineage>
        <taxon>Bacteria</taxon>
        <taxon>Pseudomonadati</taxon>
        <taxon>Pseudomonadota</taxon>
        <taxon>Alphaproteobacteria</taxon>
        <taxon>Rhodospirillales</taxon>
        <taxon>Dongiaceae</taxon>
        <taxon>Dongia</taxon>
    </lineage>
</organism>
<dbReference type="InterPro" id="IPR001343">
    <property type="entry name" value="Hemolysn_Ca-bd"/>
</dbReference>
<feature type="compositionally biased region" description="Acidic residues" evidence="3">
    <location>
        <begin position="44"/>
        <end position="53"/>
    </location>
</feature>
<dbReference type="PANTHER" id="PTHR38340">
    <property type="entry name" value="S-LAYER PROTEIN"/>
    <property type="match status" value="1"/>
</dbReference>
<dbReference type="Pfam" id="PF00353">
    <property type="entry name" value="HemolysinCabind"/>
    <property type="match status" value="26"/>
</dbReference>
<feature type="region of interest" description="Disordered" evidence="3">
    <location>
        <begin position="1344"/>
        <end position="1378"/>
    </location>
</feature>
<dbReference type="InterPro" id="IPR018511">
    <property type="entry name" value="Hemolysin-typ_Ca-bd_CS"/>
</dbReference>
<name>A0ABU5DVI7_9PROT</name>
<feature type="region of interest" description="Disordered" evidence="3">
    <location>
        <begin position="1543"/>
        <end position="1575"/>
    </location>
</feature>
<feature type="region of interest" description="Disordered" evidence="3">
    <location>
        <begin position="33"/>
        <end position="56"/>
    </location>
</feature>
<dbReference type="RefSeq" id="WP_320499762.1">
    <property type="nucleotide sequence ID" value="NZ_JAXCLX010000001.1"/>
</dbReference>
<evidence type="ECO:0000256" key="3">
    <source>
        <dbReference type="SAM" id="MobiDB-lite"/>
    </source>
</evidence>
<proteinExistence type="predicted"/>
<comment type="caution">
    <text evidence="4">The sequence shown here is derived from an EMBL/GenBank/DDBJ whole genome shotgun (WGS) entry which is preliminary data.</text>
</comment>
<sequence length="2282" mass="227870">MAIIAGTPNNDTIRGSESDDVISGAAGSDVLLGGHGEDSLNGGDGEDYLDGGDDADKLTGGAGNDTYIVDNAGDDVAEDKTAGTDTVEARIDYMLTANVENLTLRGSGDIAGTGNALDNIITGNDRDNVLSGAGGNDTLAGGAGNDTYILEAGDAADKIVEAADGGHDRVVSHLAAYTMAANIEDLALDATEGVNATGNALDNDMTGNGLANTLDGGAGNDTIFGGDGNDTIIGGAGDDTLNGGVGNDQLVGGLGNDTYLIGNAEDRIVELAGQGIDTVRATSSFDLSLHGENVENLILINNSIGSALDGTGNKIDNVLTGNTFENILRGGDGNDTLLGNGGDDELHGDAGNDTLDGGADDGQHNHEILDGGAGNDLYIVHAGTTVEIIEALNGGIDTVQSADSDVDISDFDNVENITLLDVAKNDPFANAQINATGNNLANVITGNSGDNLLDGDGGNDTLIGGLGGDVYVVEDAGDKVVEAVGGGYDTVRSSLTSYTLAANVEELALTFKTGAKFGTGNAAANQIFGNEQDNTLDGAAGDDVLWGETGNDTLIGGIGNDSLNGGEGTDTLDGGAGNDTYWIFDSVDKIVEKAGGGIDTIISALSFDMSVRGVNAERLIVNGGGNLTVIGNDLDNEIFGGGGDNKLQGGKGHDTLDGGAGNDTLIGGLGNDVFVVDSADDKAIEAKGEGVDVVKSSVSYILAFGEEIEGLTLTGTSNIDGTGNEFNNTLTGNSANNTLTGGNGDDVLVGGLGDDTYVITINDGKDKVVEAANGGIDTVDSALATYTLAANVENLVLNTNAGNIEGVGNTLDNAITGNSSDNKISGLGGNDALSGGLGNDIVNGGDGSDQVFGGSGDDTLIGGTGNDDIEGGIGNDTLQGDAGDDVLAGGAGSDILRGGSGNDHYVIDDSNDIVVENKNEGIDLIDAKSVSFDLSKNGQNVEVLSLSGVGNTNGFGNDIDNIITGNFDNNILTGAGGNDKLSGDAGNDLLDGGAGDDVIHGDAGGDFISGADGNDVLDGGTGDDQMIGGFGNDTFYVDSALDTVTEAVGQGIDLVRTSKVNLDLRNYGEVENALLEGSSNFNVTGNAVANILTGNTGANTLNGGAGNDTLIGGNGEDTYILGVDDANDKIVEGAGLFGERDKVISTLANYTLAQNVETLQLGGMDNINGKGNAADNDVAGNSGNNRIDGDAGNDILHGDAGSDVLIGGAGFDFLDGGTGADEMTGGAGSDGYIVDNVGDKVIELANGGTDTIVSNLTSFDMSVNGQNVENLTSNVSADFVGTGNNLNNMIGGAIGNDTLAGNAGDDLIDGAGGNDTIYGGDKDGLLVADGNDFLRAGSGNDTLFGGSGNDRLQGDTGDDKLFGGTGNDELDGGDGADKMDGGAGNDVYIVNNVGDQATEDTDLPAGGVDLVKSSVSFVLGAGIENLTLTGEATTGTGNGLANIITGNDADNTLSGGGGNDTLIGGAGDDTYIIDLGDAGDKIVETTTGGHDTVQSYLESYTLAANVEDLVLAFGGGITGIGNALGNRIQGNALDNNLQGMAGDDNLSGGSGNDVLDGGAGNDQLSGNQGADEMRGGAGDDFYTVEDNLDTIVEAAGGGTDTVFSRVDYVLGNNLENLFLGAESGDKLTGTGNALNNVIGSSGDEDNHLFGLAGNDTLSGGNGDDILEGGIGNDAYLIGLGDGDDQIVEKAGEGVDTIIAAIDYELSDDQDIENLTLTGDDDLGGFGNSLNNIITGNAGDNFMSGGNGVDTLIGGAGNDTYILGRNGDDDALDKIVEAVGGGRDRLISNFHDTTLGANIEDLLLDSPNASLAAAVPTAVNGTGNALDNRIDGNEIANRLQGLAGNDILDGRGGGDTLEGGAGNDTYFVWEAGDQVKETAGAGIDLVRTALDNYVLADNVENLILTSTKAGQHATGNILGNDISGTQQDDTIDGGAGNDYLRGGSGDDVLIGGAGDDTLDAGDLGSDSSSGNDTLVGGLGNDTYIVHPGGADGLIITELAGGGIDLIKSDWDFSLADAVNVENLTLLGTGDSEGVGNELANVITGNAGDNFLIGGGGNDTLIGGAGDDLYFLDIGDAADKIIETANNGLDSVISNLHDYTLGANVENLFLSAAVALTAGGGEGGVNGTGNALDNEIRGNGADNRLDGAAGNDLLDGGAGNDTLIGGAGNDRLLGGTGSDTMTGGAGDDVFAYRANNAGDIPLLGGDLITDFQRGHDKIDIHDLLAAIGNREPDKAFEDGFVSLVDDGAGNTLLRFDADGATGAGDAITLAKVVGVHLTETDLIH</sequence>
<dbReference type="PANTHER" id="PTHR38340:SF1">
    <property type="entry name" value="S-LAYER PROTEIN"/>
    <property type="match status" value="1"/>
</dbReference>
<dbReference type="Gene3D" id="2.150.10.10">
    <property type="entry name" value="Serralysin-like metalloprotease, C-terminal"/>
    <property type="match status" value="15"/>
</dbReference>
<feature type="region of interest" description="Disordered" evidence="3">
    <location>
        <begin position="335"/>
        <end position="366"/>
    </location>
</feature>